<dbReference type="Proteomes" id="UP000001565">
    <property type="component" value="Chromosome"/>
</dbReference>
<dbReference type="GO" id="GO:0016757">
    <property type="term" value="F:glycosyltransferase activity"/>
    <property type="evidence" value="ECO:0007669"/>
    <property type="project" value="InterPro"/>
</dbReference>
<feature type="domain" description="Glycosyl transferase family 1" evidence="2">
    <location>
        <begin position="197"/>
        <end position="361"/>
    </location>
</feature>
<proteinExistence type="predicted"/>
<dbReference type="Pfam" id="PF13439">
    <property type="entry name" value="Glyco_transf_4"/>
    <property type="match status" value="1"/>
</dbReference>
<dbReference type="SUPFAM" id="SSF53756">
    <property type="entry name" value="UDP-Glycosyltransferase/glycogen phosphorylase"/>
    <property type="match status" value="1"/>
</dbReference>
<dbReference type="CAZy" id="GT4">
    <property type="family name" value="Glycosyltransferase Family 4"/>
</dbReference>
<evidence type="ECO:0000256" key="1">
    <source>
        <dbReference type="ARBA" id="ARBA00022679"/>
    </source>
</evidence>
<dbReference type="Pfam" id="PF00534">
    <property type="entry name" value="Glycos_transf_1"/>
    <property type="match status" value="1"/>
</dbReference>
<feature type="domain" description="Glycosyltransferase subfamily 4-like N-terminal" evidence="3">
    <location>
        <begin position="25"/>
        <end position="178"/>
    </location>
</feature>
<dbReference type="InterPro" id="IPR028098">
    <property type="entry name" value="Glyco_trans_4-like_N"/>
</dbReference>
<reference evidence="4 5" key="1">
    <citation type="journal article" date="2007" name="Proc. Natl. Acad. Sci. U.S.A.">
        <title>The Orientia tsutsugamushi genome reveals massive proliferation of conjugative type IV secretion system and host-cell interaction genes.</title>
        <authorList>
            <person name="Cho N.-H."/>
            <person name="Kim H.-R."/>
            <person name="Lee J.-H."/>
            <person name="Kim S.-Y."/>
            <person name="Kim J."/>
            <person name="Cha S."/>
            <person name="Kim S.-Y."/>
            <person name="Darby A.C."/>
            <person name="Fuxelius H.-H."/>
            <person name="Yin J."/>
            <person name="Kim J.H."/>
            <person name="Kim J."/>
            <person name="Lee S.J."/>
            <person name="Koh Y.-S."/>
            <person name="Jang W.-J."/>
            <person name="Park K.-H."/>
            <person name="Andersson S.G.E."/>
            <person name="Choi M.-S."/>
            <person name="Kim I.-S."/>
        </authorList>
    </citation>
    <scope>NUCLEOTIDE SEQUENCE [LARGE SCALE GENOMIC DNA]</scope>
    <source>
        <strain evidence="4 5">Boryong</strain>
    </source>
</reference>
<keyword evidence="1 4" id="KW-0808">Transferase</keyword>
<dbReference type="eggNOG" id="COG0438">
    <property type="taxonomic scope" value="Bacteria"/>
</dbReference>
<protein>
    <submittedName>
        <fullName evidence="4">Glycosyltransferase</fullName>
    </submittedName>
</protein>
<evidence type="ECO:0000313" key="4">
    <source>
        <dbReference type="EMBL" id="CAM79806.1"/>
    </source>
</evidence>
<evidence type="ECO:0000259" key="2">
    <source>
        <dbReference type="Pfam" id="PF00534"/>
    </source>
</evidence>
<dbReference type="KEGG" id="ots:OTBS_0740"/>
<dbReference type="CDD" id="cd03819">
    <property type="entry name" value="GT4_WavL-like"/>
    <property type="match status" value="1"/>
</dbReference>
<dbReference type="Gene3D" id="3.40.50.2000">
    <property type="entry name" value="Glycogen Phosphorylase B"/>
    <property type="match status" value="2"/>
</dbReference>
<accession>A5CDA6</accession>
<dbReference type="InterPro" id="IPR001296">
    <property type="entry name" value="Glyco_trans_1"/>
</dbReference>
<dbReference type="EMBL" id="AM494475">
    <property type="protein sequence ID" value="CAM79806.1"/>
    <property type="molecule type" value="Genomic_DNA"/>
</dbReference>
<dbReference type="AlphaFoldDB" id="A5CDA6"/>
<name>A5CDA6_ORITB</name>
<evidence type="ECO:0000259" key="3">
    <source>
        <dbReference type="Pfam" id="PF13439"/>
    </source>
</evidence>
<dbReference type="PANTHER" id="PTHR46401">
    <property type="entry name" value="GLYCOSYLTRANSFERASE WBBK-RELATED"/>
    <property type="match status" value="1"/>
</dbReference>
<sequence>MKNIMSITYHKKTILQVVPSLVNVGVERSTIDIANYLVQSGYKSLVASSGGVLLEQLNNTGSTHYLVNTASKNPFVIWYNHTILSDIIKQQKVDIIHVRSRASAFSSYLAARKTKIKFITTFHGFYNFSTLIKKMYNSILVKGDIVIVVSNFVKDHIIKHYNVPEEKIRVIHRGIDLEYFNPDNISPKKLEQCKAMYNIPKDTCVILLPAKMTKRKGHEIVIEALNAIKDCDFYCIMTGDILSNRNFTNEIKKKIMHYKLQSKIQIFGSTAHLPELYALADIVLCPSIEPEAFSRVIVEAQAMEKVIIASNIGSTMETIADEVTGFHINASDVQDLSEKIKYVLLNLTSNKMQTMRKQARQSTLLQFSLQQMQSKTLSVYNEL</sequence>
<dbReference type="HOGENOM" id="CLU_009583_0_3_5"/>
<dbReference type="PANTHER" id="PTHR46401:SF2">
    <property type="entry name" value="GLYCOSYLTRANSFERASE WBBK-RELATED"/>
    <property type="match status" value="1"/>
</dbReference>
<organism evidence="4 5">
    <name type="scientific">Orientia tsutsugamushi (strain Boryong)</name>
    <name type="common">Rickettsia tsutsugamushi</name>
    <dbReference type="NCBI Taxonomy" id="357244"/>
    <lineage>
        <taxon>Bacteria</taxon>
        <taxon>Pseudomonadati</taxon>
        <taxon>Pseudomonadota</taxon>
        <taxon>Alphaproteobacteria</taxon>
        <taxon>Rickettsiales</taxon>
        <taxon>Rickettsiaceae</taxon>
        <taxon>Rickettsieae</taxon>
        <taxon>Orientia</taxon>
    </lineage>
</organism>
<evidence type="ECO:0000313" key="5">
    <source>
        <dbReference type="Proteomes" id="UP000001565"/>
    </source>
</evidence>
<gene>
    <name evidence="4" type="ordered locus">OTBS_0740</name>
</gene>